<evidence type="ECO:0000256" key="11">
    <source>
        <dbReference type="ARBA" id="ARBA00039158"/>
    </source>
</evidence>
<protein>
    <recommendedName>
        <fullName evidence="11 14">Serine--tRNA ligase</fullName>
        <ecNumber evidence="4 14">6.1.1.11</ecNumber>
    </recommendedName>
</protein>
<dbReference type="GO" id="GO:0006434">
    <property type="term" value="P:seryl-tRNA aminoacylation"/>
    <property type="evidence" value="ECO:0007669"/>
    <property type="project" value="UniProtKB-UniRule"/>
</dbReference>
<keyword evidence="8 16" id="KW-0067">ATP-binding</keyword>
<dbReference type="InterPro" id="IPR002317">
    <property type="entry name" value="Ser-tRNA-ligase_type_1"/>
</dbReference>
<name>A0A4R0NRN7_9SPHI</name>
<evidence type="ECO:0000256" key="6">
    <source>
        <dbReference type="ARBA" id="ARBA00022598"/>
    </source>
</evidence>
<dbReference type="RefSeq" id="WP_131594277.1">
    <property type="nucleotide sequence ID" value="NZ_SJSL01000001.1"/>
</dbReference>
<dbReference type="GO" id="GO:0005524">
    <property type="term" value="F:ATP binding"/>
    <property type="evidence" value="ECO:0007669"/>
    <property type="project" value="UniProtKB-KW"/>
</dbReference>
<dbReference type="InterPro" id="IPR015866">
    <property type="entry name" value="Ser-tRNA-synth_1_N"/>
</dbReference>
<keyword evidence="10" id="KW-0030">Aminoacyl-tRNA synthetase</keyword>
<evidence type="ECO:0000256" key="16">
    <source>
        <dbReference type="PIRSR" id="PIRSR001529-2"/>
    </source>
</evidence>
<dbReference type="Proteomes" id="UP000293347">
    <property type="component" value="Unassembled WGS sequence"/>
</dbReference>
<dbReference type="InterPro" id="IPR033729">
    <property type="entry name" value="SerRS_core"/>
</dbReference>
<comment type="caution">
    <text evidence="18">The sequence shown here is derived from an EMBL/GenBank/DDBJ whole genome shotgun (WGS) entry which is preliminary data.</text>
</comment>
<keyword evidence="5" id="KW-0963">Cytoplasm</keyword>
<comment type="subcellular location">
    <subcellularLocation>
        <location evidence="1">Cytoplasm</location>
    </subcellularLocation>
</comment>
<gene>
    <name evidence="18" type="ORF">EZ437_06185</name>
</gene>
<dbReference type="SUPFAM" id="SSF46589">
    <property type="entry name" value="tRNA-binding arm"/>
    <property type="match status" value="1"/>
</dbReference>
<feature type="binding site" evidence="15">
    <location>
        <position position="384"/>
    </location>
    <ligand>
        <name>L-serine</name>
        <dbReference type="ChEBI" id="CHEBI:33384"/>
    </ligand>
</feature>
<dbReference type="PANTHER" id="PTHR43697:SF1">
    <property type="entry name" value="SERINE--TRNA LIGASE"/>
    <property type="match status" value="1"/>
</dbReference>
<dbReference type="EC" id="6.1.1.11" evidence="4 14"/>
<evidence type="ECO:0000313" key="19">
    <source>
        <dbReference type="Proteomes" id="UP000293347"/>
    </source>
</evidence>
<dbReference type="NCBIfam" id="TIGR00414">
    <property type="entry name" value="serS"/>
    <property type="match status" value="1"/>
</dbReference>
<keyword evidence="6 18" id="KW-0436">Ligase</keyword>
<dbReference type="SUPFAM" id="SSF55681">
    <property type="entry name" value="Class II aaRS and biotin synthetases"/>
    <property type="match status" value="1"/>
</dbReference>
<evidence type="ECO:0000256" key="1">
    <source>
        <dbReference type="ARBA" id="ARBA00004496"/>
    </source>
</evidence>
<dbReference type="EMBL" id="SJSL01000001">
    <property type="protein sequence ID" value="TCD03546.1"/>
    <property type="molecule type" value="Genomic_DNA"/>
</dbReference>
<evidence type="ECO:0000256" key="8">
    <source>
        <dbReference type="ARBA" id="ARBA00022840"/>
    </source>
</evidence>
<dbReference type="InterPro" id="IPR042103">
    <property type="entry name" value="SerRS_1_N_sf"/>
</dbReference>
<dbReference type="GO" id="GO:0005737">
    <property type="term" value="C:cytoplasm"/>
    <property type="evidence" value="ECO:0007669"/>
    <property type="project" value="UniProtKB-SubCell"/>
</dbReference>
<dbReference type="OrthoDB" id="9804647at2"/>
<evidence type="ECO:0000256" key="12">
    <source>
        <dbReference type="ARBA" id="ARBA00047929"/>
    </source>
</evidence>
<evidence type="ECO:0000256" key="5">
    <source>
        <dbReference type="ARBA" id="ARBA00022490"/>
    </source>
</evidence>
<comment type="catalytic activity">
    <reaction evidence="13">
        <text>tRNA(Ser) + L-serine + ATP = L-seryl-tRNA(Ser) + AMP + diphosphate + H(+)</text>
        <dbReference type="Rhea" id="RHEA:12292"/>
        <dbReference type="Rhea" id="RHEA-COMP:9669"/>
        <dbReference type="Rhea" id="RHEA-COMP:9703"/>
        <dbReference type="ChEBI" id="CHEBI:15378"/>
        <dbReference type="ChEBI" id="CHEBI:30616"/>
        <dbReference type="ChEBI" id="CHEBI:33019"/>
        <dbReference type="ChEBI" id="CHEBI:33384"/>
        <dbReference type="ChEBI" id="CHEBI:78442"/>
        <dbReference type="ChEBI" id="CHEBI:78533"/>
        <dbReference type="ChEBI" id="CHEBI:456215"/>
        <dbReference type="EC" id="6.1.1.11"/>
    </reaction>
</comment>
<feature type="binding site" evidence="15">
    <location>
        <position position="233"/>
    </location>
    <ligand>
        <name>L-serine</name>
        <dbReference type="ChEBI" id="CHEBI:33384"/>
    </ligand>
</feature>
<feature type="binding site" evidence="16">
    <location>
        <begin position="264"/>
        <end position="266"/>
    </location>
    <ligand>
        <name>ATP</name>
        <dbReference type="ChEBI" id="CHEBI:30616"/>
    </ligand>
</feature>
<keyword evidence="7" id="KW-0547">Nucleotide-binding</keyword>
<dbReference type="Gene3D" id="1.10.287.40">
    <property type="entry name" value="Serine-tRNA synthetase, tRNA binding domain"/>
    <property type="match status" value="1"/>
</dbReference>
<evidence type="ECO:0000256" key="15">
    <source>
        <dbReference type="PIRSR" id="PIRSR001529-1"/>
    </source>
</evidence>
<dbReference type="Pfam" id="PF00587">
    <property type="entry name" value="tRNA-synt_2b"/>
    <property type="match status" value="1"/>
</dbReference>
<dbReference type="PANTHER" id="PTHR43697">
    <property type="entry name" value="SERYL-TRNA SYNTHETASE"/>
    <property type="match status" value="1"/>
</dbReference>
<dbReference type="InterPro" id="IPR002314">
    <property type="entry name" value="aa-tRNA-synt_IIb"/>
</dbReference>
<evidence type="ECO:0000256" key="13">
    <source>
        <dbReference type="ARBA" id="ARBA00048823"/>
    </source>
</evidence>
<dbReference type="PIRSF" id="PIRSF001529">
    <property type="entry name" value="Ser-tRNA-synth_IIa"/>
    <property type="match status" value="1"/>
</dbReference>
<proteinExistence type="inferred from homology"/>
<feature type="binding site" evidence="15">
    <location>
        <position position="264"/>
    </location>
    <ligand>
        <name>L-serine</name>
        <dbReference type="ChEBI" id="CHEBI:33384"/>
    </ligand>
</feature>
<evidence type="ECO:0000256" key="14">
    <source>
        <dbReference type="NCBIfam" id="TIGR00414"/>
    </source>
</evidence>
<dbReference type="Pfam" id="PF02403">
    <property type="entry name" value="Seryl_tRNA_N"/>
    <property type="match status" value="1"/>
</dbReference>
<evidence type="ECO:0000256" key="10">
    <source>
        <dbReference type="ARBA" id="ARBA00023146"/>
    </source>
</evidence>
<reference evidence="18 19" key="1">
    <citation type="submission" date="2019-02" db="EMBL/GenBank/DDBJ databases">
        <title>Pedobacter sp. RP-1-14 sp. nov., isolated from Arctic soil.</title>
        <authorList>
            <person name="Dahal R.H."/>
        </authorList>
    </citation>
    <scope>NUCLEOTIDE SEQUENCE [LARGE SCALE GENOMIC DNA]</scope>
    <source>
        <strain evidence="18 19">RP-1-14</strain>
    </source>
</reference>
<keyword evidence="9" id="KW-0648">Protein biosynthesis</keyword>
<feature type="binding site" evidence="16">
    <location>
        <begin position="351"/>
        <end position="354"/>
    </location>
    <ligand>
        <name>ATP</name>
        <dbReference type="ChEBI" id="CHEBI:30616"/>
    </ligand>
</feature>
<comment type="pathway">
    <text evidence="2">Aminoacyl-tRNA biosynthesis; selenocysteinyl-tRNA(Sec) biosynthesis; L-seryl-tRNA(Sec) from L-serine and tRNA(Sec): step 1/1.</text>
</comment>
<evidence type="ECO:0000259" key="17">
    <source>
        <dbReference type="PROSITE" id="PS50862"/>
    </source>
</evidence>
<sequence>MLQVSYIRENREKVLERLSVRNFKQPELVDEIIRIDEERRQVQTSLDSLSAIANASAKQIGELMRAGNKEAAELLKAETSAGKEQHKKLSDQLSDAELKLYNLIVQLPNLPHDLVKAGSTPEENEIVLEHGNPAELPTGALPHWELTAKYDIIDFELGTKITGAGFPVYKGKGARLQRALINFFLDHATDAGYREMQVPHLVNEASGFGTGQLPDKEGQMYHAGIDNLYLIPTAEVPVTNLYRDVILKEEELPIKNTAYTPCFRREAGSYGAHVRGLNRLHQFDKVEVVQVVHPDKSYQVLEEMSAYVQSLLKELGLHYRVLRLCGGDMGFTSAMTYDMEVWSAAQQRWLEVSSVSNFETYQSNRLKLRFKNATGKTQFAHTLNGSALALPRIVAAILENNQTENGIKIPEALVRYTGFEYID</sequence>
<dbReference type="AlphaFoldDB" id="A0A4R0NRN7"/>
<dbReference type="InterPro" id="IPR045864">
    <property type="entry name" value="aa-tRNA-synth_II/BPL/LPL"/>
</dbReference>
<dbReference type="CDD" id="cd00770">
    <property type="entry name" value="SerRS_core"/>
    <property type="match status" value="1"/>
</dbReference>
<evidence type="ECO:0000256" key="9">
    <source>
        <dbReference type="ARBA" id="ARBA00022917"/>
    </source>
</evidence>
<comment type="catalytic activity">
    <reaction evidence="12">
        <text>tRNA(Sec) + L-serine + ATP = L-seryl-tRNA(Sec) + AMP + diphosphate + H(+)</text>
        <dbReference type="Rhea" id="RHEA:42580"/>
        <dbReference type="Rhea" id="RHEA-COMP:9742"/>
        <dbReference type="Rhea" id="RHEA-COMP:10128"/>
        <dbReference type="ChEBI" id="CHEBI:15378"/>
        <dbReference type="ChEBI" id="CHEBI:30616"/>
        <dbReference type="ChEBI" id="CHEBI:33019"/>
        <dbReference type="ChEBI" id="CHEBI:33384"/>
        <dbReference type="ChEBI" id="CHEBI:78442"/>
        <dbReference type="ChEBI" id="CHEBI:78533"/>
        <dbReference type="ChEBI" id="CHEBI:456215"/>
        <dbReference type="EC" id="6.1.1.11"/>
    </reaction>
</comment>
<dbReference type="PROSITE" id="PS50862">
    <property type="entry name" value="AA_TRNA_LIGASE_II"/>
    <property type="match status" value="1"/>
</dbReference>
<evidence type="ECO:0000256" key="2">
    <source>
        <dbReference type="ARBA" id="ARBA00005045"/>
    </source>
</evidence>
<dbReference type="PRINTS" id="PR00981">
    <property type="entry name" value="TRNASYNTHSER"/>
</dbReference>
<dbReference type="Gene3D" id="3.30.930.10">
    <property type="entry name" value="Bira Bifunctional Protein, Domain 2"/>
    <property type="match status" value="1"/>
</dbReference>
<organism evidence="18 19">
    <name type="scientific">Pedobacter psychroterrae</name>
    <dbReference type="NCBI Taxonomy" id="2530453"/>
    <lineage>
        <taxon>Bacteria</taxon>
        <taxon>Pseudomonadati</taxon>
        <taxon>Bacteroidota</taxon>
        <taxon>Sphingobacteriia</taxon>
        <taxon>Sphingobacteriales</taxon>
        <taxon>Sphingobacteriaceae</taxon>
        <taxon>Pedobacter</taxon>
    </lineage>
</organism>
<feature type="domain" description="Aminoacyl-transfer RNA synthetases class-II family profile" evidence="17">
    <location>
        <begin position="175"/>
        <end position="410"/>
    </location>
</feature>
<dbReference type="GO" id="GO:0004828">
    <property type="term" value="F:serine-tRNA ligase activity"/>
    <property type="evidence" value="ECO:0007669"/>
    <property type="project" value="UniProtKB-UniRule"/>
</dbReference>
<keyword evidence="19" id="KW-1185">Reference proteome</keyword>
<dbReference type="InterPro" id="IPR010978">
    <property type="entry name" value="tRNA-bd_arm"/>
</dbReference>
<evidence type="ECO:0000313" key="18">
    <source>
        <dbReference type="EMBL" id="TCD03546.1"/>
    </source>
</evidence>
<comment type="similarity">
    <text evidence="3">Belongs to the class-II aminoacyl-tRNA synthetase family. Type-1 seryl-tRNA synthetase subfamily.</text>
</comment>
<accession>A0A4R0NRN7</accession>
<feature type="binding site" evidence="15">
    <location>
        <position position="287"/>
    </location>
    <ligand>
        <name>L-serine</name>
        <dbReference type="ChEBI" id="CHEBI:33384"/>
    </ligand>
</feature>
<evidence type="ECO:0000256" key="3">
    <source>
        <dbReference type="ARBA" id="ARBA00010728"/>
    </source>
</evidence>
<evidence type="ECO:0000256" key="4">
    <source>
        <dbReference type="ARBA" id="ARBA00012840"/>
    </source>
</evidence>
<dbReference type="InterPro" id="IPR006195">
    <property type="entry name" value="aa-tRNA-synth_II"/>
</dbReference>
<evidence type="ECO:0000256" key="7">
    <source>
        <dbReference type="ARBA" id="ARBA00022741"/>
    </source>
</evidence>